<protein>
    <submittedName>
        <fullName evidence="6">Histidine phosphatase family protein</fullName>
    </submittedName>
</protein>
<name>A0A928Z4Q2_9CYAN</name>
<evidence type="ECO:0000259" key="5">
    <source>
        <dbReference type="Pfam" id="PF00775"/>
    </source>
</evidence>
<dbReference type="InterPro" id="IPR050770">
    <property type="entry name" value="Intradiol_RC_Dioxygenase"/>
</dbReference>
<dbReference type="InterPro" id="IPR000627">
    <property type="entry name" value="Intradiol_dOase_C"/>
</dbReference>
<dbReference type="Proteomes" id="UP000625316">
    <property type="component" value="Unassembled WGS sequence"/>
</dbReference>
<dbReference type="InterPro" id="IPR006311">
    <property type="entry name" value="TAT_signal"/>
</dbReference>
<sequence length="398" mass="43077">MAKLWLTSTSRRGFLRRSPLCLAALVLAACRRTGGQVRDRATAQSVATPIGPDTATELALTPACGDRVITPPQTAGPFYRPNSPRRQSLRSAETAGQRLRLTGQVLGQDCQPLANCLVDFWQADAAGEYETQGDRLWGHQFTDGEGRYRLETVVPGIYPGRTRHLHVLVQPANGPVLTTQLYFPQETLNADDLLFQPELLMSVQESSVGQQAAFNFVVATPGAVAPTQDVAGDLWAQLQWPQAAYFILMRHALAPGMGDPDNFRLGDCATQRNLSAAGRAQARRTGAALQRRGVALRRVQSSQWCRCMETAALMAVGPVKPFAAINSFFQDRSTEAVQTKAVQQFMLDNSAKPGVSLMVTHFVNIAALTGSGVASGELVVMRVGEGKRLEVVGTIDAF</sequence>
<reference evidence="6" key="1">
    <citation type="submission" date="2020-10" db="EMBL/GenBank/DDBJ databases">
        <authorList>
            <person name="Castelo-Branco R."/>
            <person name="Eusebio N."/>
            <person name="Adriana R."/>
            <person name="Vieira A."/>
            <person name="Brugerolle De Fraissinette N."/>
            <person name="Rezende De Castro R."/>
            <person name="Schneider M.P."/>
            <person name="Vasconcelos V."/>
            <person name="Leao P.N."/>
        </authorList>
    </citation>
    <scope>NUCLEOTIDE SEQUENCE</scope>
    <source>
        <strain evidence="6">LEGE 11480</strain>
    </source>
</reference>
<dbReference type="RefSeq" id="WP_264327684.1">
    <property type="nucleotide sequence ID" value="NZ_JADEXQ010000130.1"/>
</dbReference>
<keyword evidence="2" id="KW-0223">Dioxygenase</keyword>
<dbReference type="Pfam" id="PF00775">
    <property type="entry name" value="Dioxygenase_C"/>
    <property type="match status" value="1"/>
</dbReference>
<dbReference type="Gene3D" id="3.40.50.1240">
    <property type="entry name" value="Phosphoglycerate mutase-like"/>
    <property type="match status" value="1"/>
</dbReference>
<dbReference type="CDD" id="cd07040">
    <property type="entry name" value="HP"/>
    <property type="match status" value="1"/>
</dbReference>
<dbReference type="PROSITE" id="PS51318">
    <property type="entry name" value="TAT"/>
    <property type="match status" value="1"/>
</dbReference>
<gene>
    <name evidence="6" type="ORF">IQ266_24320</name>
</gene>
<evidence type="ECO:0000313" key="6">
    <source>
        <dbReference type="EMBL" id="MBE9032866.1"/>
    </source>
</evidence>
<keyword evidence="7" id="KW-1185">Reference proteome</keyword>
<dbReference type="InterPro" id="IPR029033">
    <property type="entry name" value="His_PPase_superfam"/>
</dbReference>
<feature type="domain" description="Intradiol ring-cleavage dioxygenases" evidence="5">
    <location>
        <begin position="76"/>
        <end position="209"/>
    </location>
</feature>
<feature type="region of interest" description="Disordered" evidence="4">
    <location>
        <begin position="71"/>
        <end position="94"/>
    </location>
</feature>
<proteinExistence type="inferred from homology"/>
<dbReference type="PANTHER" id="PTHR33711">
    <property type="entry name" value="DIOXYGENASE, PUTATIVE (AFU_ORTHOLOGUE AFUA_2G02910)-RELATED"/>
    <property type="match status" value="1"/>
</dbReference>
<evidence type="ECO:0000256" key="3">
    <source>
        <dbReference type="ARBA" id="ARBA00023002"/>
    </source>
</evidence>
<dbReference type="PROSITE" id="PS51257">
    <property type="entry name" value="PROKAR_LIPOPROTEIN"/>
    <property type="match status" value="1"/>
</dbReference>
<dbReference type="GO" id="GO:0008199">
    <property type="term" value="F:ferric iron binding"/>
    <property type="evidence" value="ECO:0007669"/>
    <property type="project" value="InterPro"/>
</dbReference>
<keyword evidence="3" id="KW-0560">Oxidoreductase</keyword>
<dbReference type="InterPro" id="IPR015889">
    <property type="entry name" value="Intradiol_dOase_core"/>
</dbReference>
<comment type="similarity">
    <text evidence="1">Belongs to the intradiol ring-cleavage dioxygenase family.</text>
</comment>
<accession>A0A928Z4Q2</accession>
<evidence type="ECO:0000256" key="1">
    <source>
        <dbReference type="ARBA" id="ARBA00007825"/>
    </source>
</evidence>
<dbReference type="EMBL" id="JADEXQ010000130">
    <property type="protein sequence ID" value="MBE9032866.1"/>
    <property type="molecule type" value="Genomic_DNA"/>
</dbReference>
<dbReference type="AlphaFoldDB" id="A0A928Z4Q2"/>
<evidence type="ECO:0000313" key="7">
    <source>
        <dbReference type="Proteomes" id="UP000625316"/>
    </source>
</evidence>
<dbReference type="CDD" id="cd00421">
    <property type="entry name" value="intradiol_dioxygenase"/>
    <property type="match status" value="1"/>
</dbReference>
<dbReference type="Gene3D" id="2.60.130.10">
    <property type="entry name" value="Aromatic compound dioxygenase"/>
    <property type="match status" value="1"/>
</dbReference>
<evidence type="ECO:0000256" key="2">
    <source>
        <dbReference type="ARBA" id="ARBA00022964"/>
    </source>
</evidence>
<dbReference type="PANTHER" id="PTHR33711:SF11">
    <property type="entry name" value="DIOXYGENASE"/>
    <property type="match status" value="1"/>
</dbReference>
<dbReference type="GO" id="GO:0016702">
    <property type="term" value="F:oxidoreductase activity, acting on single donors with incorporation of molecular oxygen, incorporation of two atoms of oxygen"/>
    <property type="evidence" value="ECO:0007669"/>
    <property type="project" value="InterPro"/>
</dbReference>
<comment type="caution">
    <text evidence="6">The sequence shown here is derived from an EMBL/GenBank/DDBJ whole genome shotgun (WGS) entry which is preliminary data.</text>
</comment>
<dbReference type="SUPFAM" id="SSF49482">
    <property type="entry name" value="Aromatic compound dioxygenase"/>
    <property type="match status" value="1"/>
</dbReference>
<evidence type="ECO:0000256" key="4">
    <source>
        <dbReference type="SAM" id="MobiDB-lite"/>
    </source>
</evidence>
<dbReference type="SUPFAM" id="SSF53254">
    <property type="entry name" value="Phosphoglycerate mutase-like"/>
    <property type="match status" value="1"/>
</dbReference>
<organism evidence="6 7">
    <name type="scientific">Romeriopsis navalis LEGE 11480</name>
    <dbReference type="NCBI Taxonomy" id="2777977"/>
    <lineage>
        <taxon>Bacteria</taxon>
        <taxon>Bacillati</taxon>
        <taxon>Cyanobacteriota</taxon>
        <taxon>Cyanophyceae</taxon>
        <taxon>Leptolyngbyales</taxon>
        <taxon>Leptolyngbyaceae</taxon>
        <taxon>Romeriopsis</taxon>
        <taxon>Romeriopsis navalis</taxon>
    </lineage>
</organism>